<dbReference type="VEuPathDB" id="FungiDB:CIHG_10389"/>
<dbReference type="AlphaFoldDB" id="A0A0J8S6V4"/>
<sequence length="672" mass="75713">MGLEDSVFLLEEVDHKIQGCYSPPRGMLLDRELFNSAWDDQESGISDLSQMFISPTYVFVDLQEALDAVPVECRSAEPPDMIEEGLLESESDKMEHESPPSPAESSSSEDGSVPLLMPSGLSRPSTPGPRSDHGLFLPTNTVEPTEEDNTLAQELVAQLQTHHGCSTEAYAASEPLSMPTVSLSQMASWECPDVLEHASMSFYFIQWDTILPVHQCQRLYSGMSASVEPLAHEEVPPCPATIDLEGDTIPMPAFLHAMIDIDSAGGLASSLAVAREGFQWKANWSLTSNLKSSLHLDPISVQWRDEQTERVCWFWRPVHWIPHLLFGQLVGFSEIEVYILFPRLFSPQCQHYIITEQKYALWTDKVFLPALHHVYSASTLLHLPSSAVHVQLSSTAARAEGRNQTFHEQPWVQEFHFPLQPAGLHCLWECVQTTVQDPGLQHFQGLMLLLTAKNLKLLIQHAIWLVEPALRSEDEDAYQPELSESSEDEDDENTSNLGEHSAGGALVANAQAPDSEHEHPQEESWCKQFYLLLFLYDLGSMMLELHWCSPLCCWGLLYCQFYNTIKEVFVAGKHSLFANENLDTLALDPGLGNHLSCSSGLWLDHWVQPPQEGSDMESIQEGLGMASTLELYGYAWFLDKLDWMAMTFKPPYWVHMVFNTSTLQMAYHPQYW</sequence>
<feature type="region of interest" description="Disordered" evidence="1">
    <location>
        <begin position="476"/>
        <end position="500"/>
    </location>
</feature>
<dbReference type="EMBL" id="DS017100">
    <property type="protein sequence ID" value="KMU92596.1"/>
    <property type="molecule type" value="Genomic_DNA"/>
</dbReference>
<evidence type="ECO:0000313" key="2">
    <source>
        <dbReference type="EMBL" id="KMU92596.1"/>
    </source>
</evidence>
<protein>
    <submittedName>
        <fullName evidence="2">Uncharacterized protein</fullName>
    </submittedName>
</protein>
<feature type="region of interest" description="Disordered" evidence="1">
    <location>
        <begin position="90"/>
        <end position="147"/>
    </location>
</feature>
<evidence type="ECO:0000256" key="1">
    <source>
        <dbReference type="SAM" id="MobiDB-lite"/>
    </source>
</evidence>
<feature type="compositionally biased region" description="Low complexity" evidence="1">
    <location>
        <begin position="103"/>
        <end position="114"/>
    </location>
</feature>
<evidence type="ECO:0000313" key="3">
    <source>
        <dbReference type="Proteomes" id="UP000054563"/>
    </source>
</evidence>
<organism evidence="2 3">
    <name type="scientific">Coccidioides immitis H538.4</name>
    <dbReference type="NCBI Taxonomy" id="396776"/>
    <lineage>
        <taxon>Eukaryota</taxon>
        <taxon>Fungi</taxon>
        <taxon>Dikarya</taxon>
        <taxon>Ascomycota</taxon>
        <taxon>Pezizomycotina</taxon>
        <taxon>Eurotiomycetes</taxon>
        <taxon>Eurotiomycetidae</taxon>
        <taxon>Onygenales</taxon>
        <taxon>Onygenaceae</taxon>
        <taxon>Coccidioides</taxon>
    </lineage>
</organism>
<accession>A0A0J8S6V4</accession>
<feature type="compositionally biased region" description="Acidic residues" evidence="1">
    <location>
        <begin position="476"/>
        <end position="493"/>
    </location>
</feature>
<reference evidence="3" key="1">
    <citation type="journal article" date="2010" name="Genome Res.">
        <title>Population genomic sequencing of Coccidioides fungi reveals recent hybridization and transposon control.</title>
        <authorList>
            <person name="Neafsey D.E."/>
            <person name="Barker B.M."/>
            <person name="Sharpton T.J."/>
            <person name="Stajich J.E."/>
            <person name="Park D.J."/>
            <person name="Whiston E."/>
            <person name="Hung C.-Y."/>
            <person name="McMahan C."/>
            <person name="White J."/>
            <person name="Sykes S."/>
            <person name="Heiman D."/>
            <person name="Young S."/>
            <person name="Zeng Q."/>
            <person name="Abouelleil A."/>
            <person name="Aftuck L."/>
            <person name="Bessette D."/>
            <person name="Brown A."/>
            <person name="FitzGerald M."/>
            <person name="Lui A."/>
            <person name="Macdonald J.P."/>
            <person name="Priest M."/>
            <person name="Orbach M.J."/>
            <person name="Galgiani J.N."/>
            <person name="Kirkland T.N."/>
            <person name="Cole G.T."/>
            <person name="Birren B.W."/>
            <person name="Henn M.R."/>
            <person name="Taylor J.W."/>
            <person name="Rounsley S.D."/>
        </authorList>
    </citation>
    <scope>NUCLEOTIDE SEQUENCE [LARGE SCALE GENOMIC DNA]</scope>
    <source>
        <strain evidence="3">H538.4</strain>
    </source>
</reference>
<dbReference type="STRING" id="396776.A0A0J8S6V4"/>
<gene>
    <name evidence="2" type="ORF">CIHG_10389</name>
</gene>
<dbReference type="OrthoDB" id="4354629at2759"/>
<dbReference type="Proteomes" id="UP000054563">
    <property type="component" value="Unassembled WGS sequence"/>
</dbReference>
<proteinExistence type="predicted"/>
<name>A0A0J8S6V4_COCIT</name>